<sequence>MKKHRDAAFFLRYLCSFFLLAIVLITLAQVFSRFVLNSPFIWADELSRFLLVWMVFIGVGAVSFDDRHLAVNLFQEMMSPKVKLISDIIMRGIIIIFLIVVAYTSIDIVVAAHNSSTGALSIPFSFWRVAAPVGAVLMIVFTIIRTINDIKDYRTAETEHS</sequence>
<reference evidence="12" key="1">
    <citation type="submission" date="2016-10" db="EMBL/GenBank/DDBJ databases">
        <authorList>
            <person name="Varghese N."/>
            <person name="Submissions S."/>
        </authorList>
    </citation>
    <scope>NUCLEOTIDE SEQUENCE [LARGE SCALE GENOMIC DNA]</scope>
    <source>
        <strain evidence="12">S9</strain>
    </source>
</reference>
<dbReference type="RefSeq" id="WP_177174366.1">
    <property type="nucleotide sequence ID" value="NZ_FOGT01000013.1"/>
</dbReference>
<evidence type="ECO:0000256" key="3">
    <source>
        <dbReference type="ARBA" id="ARBA00022475"/>
    </source>
</evidence>
<evidence type="ECO:0000259" key="10">
    <source>
        <dbReference type="Pfam" id="PF04290"/>
    </source>
</evidence>
<dbReference type="Proteomes" id="UP000198571">
    <property type="component" value="Unassembled WGS sequence"/>
</dbReference>
<keyword evidence="12" id="KW-1185">Reference proteome</keyword>
<comment type="subcellular location">
    <subcellularLocation>
        <location evidence="1">Cell inner membrane</location>
        <topology evidence="1">Multi-pass membrane protein</topology>
    </subcellularLocation>
</comment>
<keyword evidence="2" id="KW-0813">Transport</keyword>
<dbReference type="GO" id="GO:0005886">
    <property type="term" value="C:plasma membrane"/>
    <property type="evidence" value="ECO:0007669"/>
    <property type="project" value="UniProtKB-SubCell"/>
</dbReference>
<keyword evidence="4" id="KW-0997">Cell inner membrane</keyword>
<feature type="transmembrane region" description="Helical" evidence="9">
    <location>
        <begin position="126"/>
        <end position="144"/>
    </location>
</feature>
<evidence type="ECO:0000313" key="11">
    <source>
        <dbReference type="EMBL" id="SES26420.1"/>
    </source>
</evidence>
<comment type="similarity">
    <text evidence="8">Belongs to the TRAP transporter small permease family.</text>
</comment>
<dbReference type="PANTHER" id="PTHR35011">
    <property type="entry name" value="2,3-DIKETO-L-GULONATE TRAP TRANSPORTER SMALL PERMEASE PROTEIN YIAM"/>
    <property type="match status" value="1"/>
</dbReference>
<evidence type="ECO:0000256" key="9">
    <source>
        <dbReference type="SAM" id="Phobius"/>
    </source>
</evidence>
<dbReference type="EMBL" id="FOGT01000013">
    <property type="protein sequence ID" value="SES26420.1"/>
    <property type="molecule type" value="Genomic_DNA"/>
</dbReference>
<organism evidence="11 12">
    <name type="scientific">Salipaludibacillus aurantiacus</name>
    <dbReference type="NCBI Taxonomy" id="1601833"/>
    <lineage>
        <taxon>Bacteria</taxon>
        <taxon>Bacillati</taxon>
        <taxon>Bacillota</taxon>
        <taxon>Bacilli</taxon>
        <taxon>Bacillales</taxon>
        <taxon>Bacillaceae</taxon>
    </lineage>
</organism>
<evidence type="ECO:0000256" key="8">
    <source>
        <dbReference type="ARBA" id="ARBA00038436"/>
    </source>
</evidence>
<dbReference type="Pfam" id="PF04290">
    <property type="entry name" value="DctQ"/>
    <property type="match status" value="1"/>
</dbReference>
<evidence type="ECO:0000256" key="1">
    <source>
        <dbReference type="ARBA" id="ARBA00004429"/>
    </source>
</evidence>
<dbReference type="InterPro" id="IPR007387">
    <property type="entry name" value="TRAP_DctQ"/>
</dbReference>
<evidence type="ECO:0000256" key="4">
    <source>
        <dbReference type="ARBA" id="ARBA00022519"/>
    </source>
</evidence>
<evidence type="ECO:0000313" key="12">
    <source>
        <dbReference type="Proteomes" id="UP000198571"/>
    </source>
</evidence>
<evidence type="ECO:0000256" key="6">
    <source>
        <dbReference type="ARBA" id="ARBA00022989"/>
    </source>
</evidence>
<accession>A0A1H9VX99</accession>
<dbReference type="GO" id="GO:0015740">
    <property type="term" value="P:C4-dicarboxylate transport"/>
    <property type="evidence" value="ECO:0007669"/>
    <property type="project" value="TreeGrafter"/>
</dbReference>
<dbReference type="PANTHER" id="PTHR35011:SF2">
    <property type="entry name" value="2,3-DIKETO-L-GULONATE TRAP TRANSPORTER SMALL PERMEASE PROTEIN YIAM"/>
    <property type="match status" value="1"/>
</dbReference>
<name>A0A1H9VX99_9BACI</name>
<dbReference type="STRING" id="1601833.SAMN05518684_11346"/>
<keyword evidence="7 9" id="KW-0472">Membrane</keyword>
<keyword evidence="5 9" id="KW-0812">Transmembrane</keyword>
<gene>
    <name evidence="11" type="ORF">SAMN05518684_11346</name>
</gene>
<evidence type="ECO:0000256" key="2">
    <source>
        <dbReference type="ARBA" id="ARBA00022448"/>
    </source>
</evidence>
<keyword evidence="3" id="KW-1003">Cell membrane</keyword>
<protein>
    <submittedName>
        <fullName evidence="11">TRAP-type C4-dicarboxylate transport system, small permease component</fullName>
    </submittedName>
</protein>
<feature type="domain" description="Tripartite ATP-independent periplasmic transporters DctQ component" evidence="10">
    <location>
        <begin position="22"/>
        <end position="151"/>
    </location>
</feature>
<keyword evidence="6 9" id="KW-1133">Transmembrane helix</keyword>
<dbReference type="InterPro" id="IPR055348">
    <property type="entry name" value="DctQ"/>
</dbReference>
<dbReference type="GO" id="GO:0022857">
    <property type="term" value="F:transmembrane transporter activity"/>
    <property type="evidence" value="ECO:0007669"/>
    <property type="project" value="TreeGrafter"/>
</dbReference>
<feature type="transmembrane region" description="Helical" evidence="9">
    <location>
        <begin position="84"/>
        <end position="106"/>
    </location>
</feature>
<dbReference type="AlphaFoldDB" id="A0A1H9VX99"/>
<proteinExistence type="inferred from homology"/>
<evidence type="ECO:0000256" key="7">
    <source>
        <dbReference type="ARBA" id="ARBA00023136"/>
    </source>
</evidence>
<evidence type="ECO:0000256" key="5">
    <source>
        <dbReference type="ARBA" id="ARBA00022692"/>
    </source>
</evidence>
<feature type="transmembrane region" description="Helical" evidence="9">
    <location>
        <begin position="46"/>
        <end position="64"/>
    </location>
</feature>